<dbReference type="STRING" id="357809.Cphy_3560"/>
<dbReference type="Proteomes" id="UP000000370">
    <property type="component" value="Chromosome"/>
</dbReference>
<dbReference type="AlphaFoldDB" id="A9KIP6"/>
<evidence type="ECO:0000313" key="2">
    <source>
        <dbReference type="Proteomes" id="UP000000370"/>
    </source>
</evidence>
<dbReference type="OrthoDB" id="9961637at2"/>
<reference evidence="2" key="1">
    <citation type="submission" date="2007-11" db="EMBL/GenBank/DDBJ databases">
        <title>Complete genome sequence of Clostridium phytofermentans ISDg.</title>
        <authorList>
            <person name="Leschine S.B."/>
            <person name="Warnick T.A."/>
            <person name="Blanchard J.L."/>
            <person name="Schnell D.J."/>
            <person name="Petit E.L."/>
            <person name="LaTouf W.G."/>
            <person name="Copeland A."/>
            <person name="Lucas S."/>
            <person name="Lapidus A."/>
            <person name="Barry K."/>
            <person name="Glavina del Rio T."/>
            <person name="Dalin E."/>
            <person name="Tice H."/>
            <person name="Pitluck S."/>
            <person name="Kiss H."/>
            <person name="Brettin T."/>
            <person name="Bruce D."/>
            <person name="Detter J.C."/>
            <person name="Han C."/>
            <person name="Kuske C."/>
            <person name="Schmutz J."/>
            <person name="Larimer F."/>
            <person name="Land M."/>
            <person name="Hauser L."/>
            <person name="Kyrpides N."/>
            <person name="Kim E.A."/>
            <person name="Richardson P."/>
        </authorList>
    </citation>
    <scope>NUCLEOTIDE SEQUENCE [LARGE SCALE GENOMIC DNA]</scope>
    <source>
        <strain evidence="2">ATCC 700394 / DSM 18823 / ISDg</strain>
    </source>
</reference>
<protein>
    <submittedName>
        <fullName evidence="1">Uncharacterized protein</fullName>
    </submittedName>
</protein>
<dbReference type="KEGG" id="cpy:Cphy_3560"/>
<dbReference type="HOGENOM" id="CLU_2328820_0_0_9"/>
<sequence precursor="true">MIRLPRLKRRQRVIRNLVIVFLLLIIWLFVVDFASFTPEGAFRRLEKAYLSGPSEILVIRDDPNFFNTKIVLSTYQDYIQVGKVYKSNHLWKGMGFFS</sequence>
<name>A9KIP6_LACP7</name>
<evidence type="ECO:0000313" key="1">
    <source>
        <dbReference type="EMBL" id="ABX43909.1"/>
    </source>
</evidence>
<dbReference type="EMBL" id="CP000885">
    <property type="protein sequence ID" value="ABX43909.1"/>
    <property type="molecule type" value="Genomic_DNA"/>
</dbReference>
<accession>A9KIP6</accession>
<proteinExistence type="predicted"/>
<gene>
    <name evidence="1" type="ordered locus">Cphy_3560</name>
</gene>
<keyword evidence="2" id="KW-1185">Reference proteome</keyword>
<dbReference type="RefSeq" id="WP_012201557.1">
    <property type="nucleotide sequence ID" value="NC_010001.1"/>
</dbReference>
<organism evidence="1 2">
    <name type="scientific">Lachnoclostridium phytofermentans (strain ATCC 700394 / DSM 18823 / ISDg)</name>
    <name type="common">Clostridium phytofermentans</name>
    <dbReference type="NCBI Taxonomy" id="357809"/>
    <lineage>
        <taxon>Bacteria</taxon>
        <taxon>Bacillati</taxon>
        <taxon>Bacillota</taxon>
        <taxon>Clostridia</taxon>
        <taxon>Lachnospirales</taxon>
        <taxon>Lachnospiraceae</taxon>
    </lineage>
</organism>